<protein>
    <submittedName>
        <fullName evidence="2">Ubiquinone/menaquinone biosynthesis methyltransferase</fullName>
    </submittedName>
</protein>
<dbReference type="GO" id="GO:0032259">
    <property type="term" value="P:methylation"/>
    <property type="evidence" value="ECO:0007669"/>
    <property type="project" value="UniProtKB-KW"/>
</dbReference>
<gene>
    <name evidence="2" type="ORF">THS5294_01995</name>
</gene>
<dbReference type="Proteomes" id="UP000051298">
    <property type="component" value="Unassembled WGS sequence"/>
</dbReference>
<evidence type="ECO:0000313" key="3">
    <source>
        <dbReference type="Proteomes" id="UP000051298"/>
    </source>
</evidence>
<dbReference type="SUPFAM" id="SSF53335">
    <property type="entry name" value="S-adenosyl-L-methionine-dependent methyltransferases"/>
    <property type="match status" value="1"/>
</dbReference>
<evidence type="ECO:0000259" key="1">
    <source>
        <dbReference type="Pfam" id="PF13649"/>
    </source>
</evidence>
<dbReference type="EMBL" id="CYRX01000029">
    <property type="protein sequence ID" value="CUH60699.1"/>
    <property type="molecule type" value="Genomic_DNA"/>
</dbReference>
<dbReference type="InterPro" id="IPR029063">
    <property type="entry name" value="SAM-dependent_MTases_sf"/>
</dbReference>
<evidence type="ECO:0000313" key="2">
    <source>
        <dbReference type="EMBL" id="CUH60699.1"/>
    </source>
</evidence>
<keyword evidence="2" id="KW-0489">Methyltransferase</keyword>
<dbReference type="PANTHER" id="PTHR43464">
    <property type="entry name" value="METHYLTRANSFERASE"/>
    <property type="match status" value="1"/>
</dbReference>
<dbReference type="InterPro" id="IPR041698">
    <property type="entry name" value="Methyltransf_25"/>
</dbReference>
<organism evidence="2 3">
    <name type="scientific">Thalassobacter stenotrophicus</name>
    <dbReference type="NCBI Taxonomy" id="266809"/>
    <lineage>
        <taxon>Bacteria</taxon>
        <taxon>Pseudomonadati</taxon>
        <taxon>Pseudomonadota</taxon>
        <taxon>Alphaproteobacteria</taxon>
        <taxon>Rhodobacterales</taxon>
        <taxon>Roseobacteraceae</taxon>
        <taxon>Thalassobacter</taxon>
    </lineage>
</organism>
<dbReference type="PANTHER" id="PTHR43464:SF83">
    <property type="entry name" value="MALONYL-[ACYL-CARRIER PROTEIN] O-METHYLTRANSFERASE"/>
    <property type="match status" value="1"/>
</dbReference>
<reference evidence="2 3" key="1">
    <citation type="submission" date="2015-09" db="EMBL/GenBank/DDBJ databases">
        <authorList>
            <consortium name="Swine Surveillance"/>
        </authorList>
    </citation>
    <scope>NUCLEOTIDE SEQUENCE [LARGE SCALE GENOMIC DNA]</scope>
    <source>
        <strain evidence="2 3">CECT 5294</strain>
    </source>
</reference>
<dbReference type="Pfam" id="PF13649">
    <property type="entry name" value="Methyltransf_25"/>
    <property type="match status" value="1"/>
</dbReference>
<dbReference type="Gene3D" id="3.40.50.150">
    <property type="entry name" value="Vaccinia Virus protein VP39"/>
    <property type="match status" value="1"/>
</dbReference>
<proteinExistence type="predicted"/>
<feature type="domain" description="Methyltransferase" evidence="1">
    <location>
        <begin position="58"/>
        <end position="148"/>
    </location>
</feature>
<dbReference type="AlphaFoldDB" id="A0A0P1EZQ1"/>
<name>A0A0P1EZQ1_9RHOB</name>
<accession>A0A0P1EZQ1</accession>
<dbReference type="CDD" id="cd02440">
    <property type="entry name" value="AdoMet_MTases"/>
    <property type="match status" value="1"/>
</dbReference>
<keyword evidence="2" id="KW-0830">Ubiquinone</keyword>
<dbReference type="RefSeq" id="WP_058123622.1">
    <property type="nucleotide sequence ID" value="NZ_CYRX01000029.1"/>
</dbReference>
<dbReference type="eggNOG" id="COG0500">
    <property type="taxonomic scope" value="Bacteria"/>
</dbReference>
<keyword evidence="2" id="KW-0808">Transferase</keyword>
<dbReference type="STRING" id="266809.PM03_13075"/>
<sequence>MTERSLETAYRLRTPEDSRKLYAAWARDYDSSFAAAMDYQLPFSVAQTFAELGGKGPVLDVGAGTGLGAFALRQQGVHQIDGTDISTEMLSVADEKNLYERTFIADITAGMPVPDGAYRGVISSGTFTLGHLGPLALPEVLRVIAPGGLGVISVGLAHYRAASFDLAIADLPENIRVTEIEVPIYGPDHQGSNGTDAAILICAYVS</sequence>
<dbReference type="GO" id="GO:0008168">
    <property type="term" value="F:methyltransferase activity"/>
    <property type="evidence" value="ECO:0007669"/>
    <property type="project" value="UniProtKB-KW"/>
</dbReference>